<evidence type="ECO:0000256" key="2">
    <source>
        <dbReference type="ARBA" id="ARBA00022490"/>
    </source>
</evidence>
<comment type="subcellular location">
    <subcellularLocation>
        <location evidence="1 5">Cytoplasm</location>
    </subcellularLocation>
</comment>
<dbReference type="InterPro" id="IPR002052">
    <property type="entry name" value="DNA_methylase_N6_adenine_CS"/>
</dbReference>
<keyword evidence="7" id="KW-1185">Reference proteome</keyword>
<dbReference type="Proteomes" id="UP001153636">
    <property type="component" value="Chromosome 2"/>
</dbReference>
<sequence>MSLVRAKRYNLTFYKMSGSESDDDLPQLSVETFGALQEFYKEQEERESKINYVINNGDVTFEEDWQLSQFWYDDNTIDILVKIVVQAVGKTGKVALISCPTLYKKLRHEAEPGCEITLYEFDKRFSAFGEDYVFYDYKSPLGVPRDKSDYYDIVIADPPFLSEECITKTAVTIRYLTKNKIILCTGVIMEDLAKRLLDLRKSTFEPKHRNNLANEFGCFTNFEIEKPS</sequence>
<keyword evidence="3 5" id="KW-0489">Methyltransferase</keyword>
<dbReference type="HAMAP" id="MF_03187">
    <property type="entry name" value="Methyltr_EFM5"/>
    <property type="match status" value="1"/>
</dbReference>
<dbReference type="PROSITE" id="PS00092">
    <property type="entry name" value="N6_MTASE"/>
    <property type="match status" value="1"/>
</dbReference>
<keyword evidence="2 5" id="KW-0963">Cytoplasm</keyword>
<accession>A0A9P0G857</accession>
<dbReference type="GO" id="GO:0003676">
    <property type="term" value="F:nucleic acid binding"/>
    <property type="evidence" value="ECO:0007669"/>
    <property type="project" value="InterPro"/>
</dbReference>
<dbReference type="InterPro" id="IPR041370">
    <property type="entry name" value="Mlase_EEF1AKMT1/ZCCHC4"/>
</dbReference>
<dbReference type="GO" id="GO:0005737">
    <property type="term" value="C:cytoplasm"/>
    <property type="evidence" value="ECO:0007669"/>
    <property type="project" value="UniProtKB-SubCell"/>
</dbReference>
<keyword evidence="4 5" id="KW-0808">Transferase</keyword>
<proteinExistence type="inferred from homology"/>
<dbReference type="OrthoDB" id="206354at2759"/>
<dbReference type="PANTHER" id="PTHR13200">
    <property type="entry name" value="EEF1A LYSINE METHYLTRANSFERASE 1"/>
    <property type="match status" value="1"/>
</dbReference>
<comment type="function">
    <text evidence="5">S-adenosyl-L-methionine-dependent protein-lysine N-methyltransferase that methylates elongation factor 1-alpha.</text>
</comment>
<dbReference type="PANTHER" id="PTHR13200:SF0">
    <property type="entry name" value="EEF1A LYSINE METHYLTRANSFERASE 1"/>
    <property type="match status" value="1"/>
</dbReference>
<reference evidence="6" key="1">
    <citation type="submission" date="2022-01" db="EMBL/GenBank/DDBJ databases">
        <authorList>
            <person name="King R."/>
        </authorList>
    </citation>
    <scope>NUCLEOTIDE SEQUENCE</scope>
</reference>
<comment type="similarity">
    <text evidence="5">Belongs to the class I-like SAM-binding methyltransferase superfamily. EFM5 family.</text>
</comment>
<evidence type="ECO:0000313" key="7">
    <source>
        <dbReference type="Proteomes" id="UP001153636"/>
    </source>
</evidence>
<gene>
    <name evidence="6" type="ORF">PSYICH_LOCUS7669</name>
</gene>
<dbReference type="InterPro" id="IPR019369">
    <property type="entry name" value="Efm5/EEF1AKMT1"/>
</dbReference>
<dbReference type="EC" id="2.1.1.-" evidence="5"/>
<name>A0A9P0G857_9CUCU</name>
<organism evidence="6 7">
    <name type="scientific">Psylliodes chrysocephalus</name>
    <dbReference type="NCBI Taxonomy" id="3402493"/>
    <lineage>
        <taxon>Eukaryota</taxon>
        <taxon>Metazoa</taxon>
        <taxon>Ecdysozoa</taxon>
        <taxon>Arthropoda</taxon>
        <taxon>Hexapoda</taxon>
        <taxon>Insecta</taxon>
        <taxon>Pterygota</taxon>
        <taxon>Neoptera</taxon>
        <taxon>Endopterygota</taxon>
        <taxon>Coleoptera</taxon>
        <taxon>Polyphaga</taxon>
        <taxon>Cucujiformia</taxon>
        <taxon>Chrysomeloidea</taxon>
        <taxon>Chrysomelidae</taxon>
        <taxon>Galerucinae</taxon>
        <taxon>Alticini</taxon>
        <taxon>Psylliodes</taxon>
    </lineage>
</organism>
<evidence type="ECO:0000256" key="5">
    <source>
        <dbReference type="HAMAP-Rule" id="MF_03187"/>
    </source>
</evidence>
<dbReference type="AlphaFoldDB" id="A0A9P0G857"/>
<evidence type="ECO:0000256" key="3">
    <source>
        <dbReference type="ARBA" id="ARBA00022603"/>
    </source>
</evidence>
<evidence type="ECO:0000313" key="6">
    <source>
        <dbReference type="EMBL" id="CAH1105724.1"/>
    </source>
</evidence>
<evidence type="ECO:0000256" key="1">
    <source>
        <dbReference type="ARBA" id="ARBA00004496"/>
    </source>
</evidence>
<protein>
    <recommendedName>
        <fullName evidence="5">Protein-lysine N-methyltransferase PSYICH_LOCUS7669</fullName>
        <ecNumber evidence="5">2.1.1.-</ecNumber>
    </recommendedName>
</protein>
<dbReference type="GO" id="GO:0032259">
    <property type="term" value="P:methylation"/>
    <property type="evidence" value="ECO:0007669"/>
    <property type="project" value="UniProtKB-KW"/>
</dbReference>
<dbReference type="GO" id="GO:0016279">
    <property type="term" value="F:protein-lysine N-methyltransferase activity"/>
    <property type="evidence" value="ECO:0007669"/>
    <property type="project" value="UniProtKB-UniRule"/>
</dbReference>
<evidence type="ECO:0000256" key="4">
    <source>
        <dbReference type="ARBA" id="ARBA00022679"/>
    </source>
</evidence>
<dbReference type="Pfam" id="PF10237">
    <property type="entry name" value="N6-adenineMlase"/>
    <property type="match status" value="1"/>
</dbReference>
<dbReference type="EMBL" id="OV651814">
    <property type="protein sequence ID" value="CAH1105724.1"/>
    <property type="molecule type" value="Genomic_DNA"/>
</dbReference>